<keyword evidence="2" id="KW-1185">Reference proteome</keyword>
<accession>A0AAV9R7Z6</accession>
<evidence type="ECO:0000313" key="1">
    <source>
        <dbReference type="EMBL" id="KAK5604475.1"/>
    </source>
</evidence>
<reference evidence="1 2" key="1">
    <citation type="submission" date="2021-06" db="EMBL/GenBank/DDBJ databases">
        <authorList>
            <person name="Palmer J.M."/>
        </authorList>
    </citation>
    <scope>NUCLEOTIDE SEQUENCE [LARGE SCALE GENOMIC DNA]</scope>
    <source>
        <strain evidence="1 2">MEX-2019</strain>
        <tissue evidence="1">Muscle</tissue>
    </source>
</reference>
<protein>
    <submittedName>
        <fullName evidence="1">Uncharacterized protein</fullName>
    </submittedName>
</protein>
<proteinExistence type="predicted"/>
<organism evidence="1 2">
    <name type="scientific">Crenichthys baileyi</name>
    <name type="common">White River springfish</name>
    <dbReference type="NCBI Taxonomy" id="28760"/>
    <lineage>
        <taxon>Eukaryota</taxon>
        <taxon>Metazoa</taxon>
        <taxon>Chordata</taxon>
        <taxon>Craniata</taxon>
        <taxon>Vertebrata</taxon>
        <taxon>Euteleostomi</taxon>
        <taxon>Actinopterygii</taxon>
        <taxon>Neopterygii</taxon>
        <taxon>Teleostei</taxon>
        <taxon>Neoteleostei</taxon>
        <taxon>Acanthomorphata</taxon>
        <taxon>Ovalentaria</taxon>
        <taxon>Atherinomorphae</taxon>
        <taxon>Cyprinodontiformes</taxon>
        <taxon>Goodeidae</taxon>
        <taxon>Crenichthys</taxon>
    </lineage>
</organism>
<comment type="caution">
    <text evidence="1">The sequence shown here is derived from an EMBL/GenBank/DDBJ whole genome shotgun (WGS) entry which is preliminary data.</text>
</comment>
<dbReference type="EMBL" id="JAHHUM010002341">
    <property type="protein sequence ID" value="KAK5604475.1"/>
    <property type="molecule type" value="Genomic_DNA"/>
</dbReference>
<evidence type="ECO:0000313" key="2">
    <source>
        <dbReference type="Proteomes" id="UP001311232"/>
    </source>
</evidence>
<dbReference type="Proteomes" id="UP001311232">
    <property type="component" value="Unassembled WGS sequence"/>
</dbReference>
<name>A0AAV9R7Z6_9TELE</name>
<dbReference type="AlphaFoldDB" id="A0AAV9R7Z6"/>
<gene>
    <name evidence="1" type="ORF">CRENBAI_016369</name>
</gene>
<sequence length="129" mass="15210">MFLSEISSVCSIPFIPTTLWTVTWKEQAPQIKIEYWWRFLHTECMEFWLSLFADIRDNGFFDGGFLDKSILQFCCMDSYRMSWMTLQEFGTHTSSGHPKTCKFPAVRPNVMYALPELYITRDFLCTSSK</sequence>